<sequence length="231" mass="24299">MRNKMIVFTKFAMVLLAGVMIVPAVSLAKSDQVKSVSEVAPAMSSPASSSAQVSAKPGVVSQVFGDWIYRCQEVAAPAEKLQHPVCEIAQQMLLKQEDKLVPILTLAFMAEAPGKPYTATVVAPLGVQLKSALALSADGGHTTTLEYQFCDNRGCFARSVISSSFLSQFRHGRQGHVRIVMSNGRGVTLNFALNGVAEALAAFESGKAPIAAHPDSSVNAKAISSASAPKP</sequence>
<evidence type="ECO:0000256" key="1">
    <source>
        <dbReference type="SAM" id="SignalP"/>
    </source>
</evidence>
<dbReference type="Proteomes" id="UP000182373">
    <property type="component" value="Chromosome"/>
</dbReference>
<protein>
    <recommendedName>
        <fullName evidence="4">Invasion associated locus B family protein</fullName>
    </recommendedName>
</protein>
<name>A0AAC9KCX3_9PROT</name>
<feature type="signal peptide" evidence="1">
    <location>
        <begin position="1"/>
        <end position="28"/>
    </location>
</feature>
<dbReference type="InterPro" id="IPR038696">
    <property type="entry name" value="IalB_sf"/>
</dbReference>
<evidence type="ECO:0000313" key="2">
    <source>
        <dbReference type="EMBL" id="APH55063.1"/>
    </source>
</evidence>
<dbReference type="EMBL" id="CP018191">
    <property type="protein sequence ID" value="APH55063.1"/>
    <property type="molecule type" value="Genomic_DNA"/>
</dbReference>
<organism evidence="2 3">
    <name type="scientific">Granulibacter bethesdensis</name>
    <dbReference type="NCBI Taxonomy" id="364410"/>
    <lineage>
        <taxon>Bacteria</taxon>
        <taxon>Pseudomonadati</taxon>
        <taxon>Pseudomonadota</taxon>
        <taxon>Alphaproteobacteria</taxon>
        <taxon>Acetobacterales</taxon>
        <taxon>Acetobacteraceae</taxon>
        <taxon>Granulibacter</taxon>
    </lineage>
</organism>
<evidence type="ECO:0008006" key="4">
    <source>
        <dbReference type="Google" id="ProtNLM"/>
    </source>
</evidence>
<dbReference type="AlphaFoldDB" id="A0AAC9KCX3"/>
<dbReference type="Pfam" id="PF06776">
    <property type="entry name" value="IalB"/>
    <property type="match status" value="1"/>
</dbReference>
<dbReference type="InterPro" id="IPR010642">
    <property type="entry name" value="Invasion_prot_B"/>
</dbReference>
<keyword evidence="1" id="KW-0732">Signal</keyword>
<evidence type="ECO:0000313" key="3">
    <source>
        <dbReference type="Proteomes" id="UP000182373"/>
    </source>
</evidence>
<accession>A0AAC9KCX3</accession>
<proteinExistence type="predicted"/>
<feature type="chain" id="PRO_5042278557" description="Invasion associated locus B family protein" evidence="1">
    <location>
        <begin position="29"/>
        <end position="231"/>
    </location>
</feature>
<dbReference type="Gene3D" id="2.60.40.1880">
    <property type="entry name" value="Invasion associated locus B (IalB) protein"/>
    <property type="match status" value="1"/>
</dbReference>
<gene>
    <name evidence="2" type="ORF">GbCGDNIH9_1665</name>
</gene>
<reference evidence="3" key="1">
    <citation type="submission" date="2016-11" db="EMBL/GenBank/DDBJ databases">
        <title>Comparative genomic and phenotypic analysis of Granulibacter bethesdensis clinical isolates from patients with chronic granulomatous disease.</title>
        <authorList>
            <person name="Zarember K.A."/>
            <person name="Porcella S.F."/>
            <person name="Chu J."/>
            <person name="Ding L."/>
            <person name="Dahlstrom E."/>
            <person name="Barbian K."/>
            <person name="Martens C."/>
            <person name="Sykora L."/>
            <person name="Kramer S."/>
            <person name="Pettinato A.M."/>
            <person name="Hong H."/>
            <person name="Wald G."/>
            <person name="Berg L.J."/>
            <person name="Rogge L.S."/>
            <person name="Greenberg D.E."/>
            <person name="Falcone E.L."/>
            <person name="Neves J.F."/>
            <person name="Simoes M.J."/>
            <person name="Casal M."/>
            <person name="Rodriguez-Lopez F.C."/>
            <person name="Zelazny A."/>
            <person name="Gallin J.I."/>
            <person name="Holland S.M."/>
        </authorList>
    </citation>
    <scope>NUCLEOTIDE SEQUENCE [LARGE SCALE GENOMIC DNA]</scope>
    <source>
        <strain evidence="3">NIH9.1</strain>
    </source>
</reference>